<organism evidence="1 2">
    <name type="scientific">Gigaspora rosea</name>
    <dbReference type="NCBI Taxonomy" id="44941"/>
    <lineage>
        <taxon>Eukaryota</taxon>
        <taxon>Fungi</taxon>
        <taxon>Fungi incertae sedis</taxon>
        <taxon>Mucoromycota</taxon>
        <taxon>Glomeromycotina</taxon>
        <taxon>Glomeromycetes</taxon>
        <taxon>Diversisporales</taxon>
        <taxon>Gigasporaceae</taxon>
        <taxon>Gigaspora</taxon>
    </lineage>
</organism>
<name>A0A397W1W7_9GLOM</name>
<sequence>MVHGQPRNPRYQHLVKKGNDILQMRIGSWMEGMRRTDWSVGLKSVVWTMNNQYCSAHKTTPYKIVFGQYPYVDTNLVDILDDDLQNEETNSLLDDFPESDSEMTFVTANNDSGNEDNNDKNWLNFSTSQVYSISPQENIEVSDSESVDTIRSN</sequence>
<accession>A0A397W1W7</accession>
<gene>
    <name evidence="1" type="ORF">C2G38_2160228</name>
</gene>
<dbReference type="Proteomes" id="UP000266673">
    <property type="component" value="Unassembled WGS sequence"/>
</dbReference>
<keyword evidence="2" id="KW-1185">Reference proteome</keyword>
<reference evidence="1 2" key="1">
    <citation type="submission" date="2018-06" db="EMBL/GenBank/DDBJ databases">
        <title>Comparative genomics reveals the genomic features of Rhizophagus irregularis, R. cerebriforme, R. diaphanum and Gigaspora rosea, and their symbiotic lifestyle signature.</title>
        <authorList>
            <person name="Morin E."/>
            <person name="San Clemente H."/>
            <person name="Chen E.C.H."/>
            <person name="De La Providencia I."/>
            <person name="Hainaut M."/>
            <person name="Kuo A."/>
            <person name="Kohler A."/>
            <person name="Murat C."/>
            <person name="Tang N."/>
            <person name="Roy S."/>
            <person name="Loubradou J."/>
            <person name="Henrissat B."/>
            <person name="Grigoriev I.V."/>
            <person name="Corradi N."/>
            <person name="Roux C."/>
            <person name="Martin F.M."/>
        </authorList>
    </citation>
    <scope>NUCLEOTIDE SEQUENCE [LARGE SCALE GENOMIC DNA]</scope>
    <source>
        <strain evidence="1 2">DAOM 194757</strain>
    </source>
</reference>
<dbReference type="EMBL" id="QKWP01000094">
    <property type="protein sequence ID" value="RIB27587.1"/>
    <property type="molecule type" value="Genomic_DNA"/>
</dbReference>
<proteinExistence type="predicted"/>
<dbReference type="GO" id="GO:0003676">
    <property type="term" value="F:nucleic acid binding"/>
    <property type="evidence" value="ECO:0007669"/>
    <property type="project" value="InterPro"/>
</dbReference>
<dbReference type="OrthoDB" id="2449150at2759"/>
<dbReference type="AlphaFoldDB" id="A0A397W1W7"/>
<evidence type="ECO:0000313" key="2">
    <source>
        <dbReference type="Proteomes" id="UP000266673"/>
    </source>
</evidence>
<protein>
    <submittedName>
        <fullName evidence="1">Uncharacterized protein</fullName>
    </submittedName>
</protein>
<dbReference type="Gene3D" id="3.30.420.10">
    <property type="entry name" value="Ribonuclease H-like superfamily/Ribonuclease H"/>
    <property type="match status" value="1"/>
</dbReference>
<dbReference type="InterPro" id="IPR036397">
    <property type="entry name" value="RNaseH_sf"/>
</dbReference>
<comment type="caution">
    <text evidence="1">The sequence shown here is derived from an EMBL/GenBank/DDBJ whole genome shotgun (WGS) entry which is preliminary data.</text>
</comment>
<evidence type="ECO:0000313" key="1">
    <source>
        <dbReference type="EMBL" id="RIB27587.1"/>
    </source>
</evidence>
<dbReference type="STRING" id="44941.A0A397W1W7"/>